<dbReference type="Gene3D" id="3.40.50.720">
    <property type="entry name" value="NAD(P)-binding Rossmann-like Domain"/>
    <property type="match status" value="1"/>
</dbReference>
<keyword evidence="5" id="KW-1185">Reference proteome</keyword>
<dbReference type="EMBL" id="FNAB01000024">
    <property type="protein sequence ID" value="SDE62422.1"/>
    <property type="molecule type" value="Genomic_DNA"/>
</dbReference>
<dbReference type="PRINTS" id="PR00080">
    <property type="entry name" value="SDRFAMILY"/>
</dbReference>
<dbReference type="NCBIfam" id="NF005559">
    <property type="entry name" value="PRK07231.1"/>
    <property type="match status" value="1"/>
</dbReference>
<reference evidence="4 5" key="1">
    <citation type="submission" date="2016-10" db="EMBL/GenBank/DDBJ databases">
        <authorList>
            <person name="de Groot N.N."/>
        </authorList>
    </citation>
    <scope>NUCLEOTIDE SEQUENCE [LARGE SCALE GENOMIC DNA]</scope>
    <source>
        <strain evidence="4 5">JCM 11308</strain>
    </source>
</reference>
<proteinExistence type="inferred from homology"/>
<dbReference type="InterPro" id="IPR020904">
    <property type="entry name" value="Sc_DH/Rdtase_CS"/>
</dbReference>
<dbReference type="InterPro" id="IPR036291">
    <property type="entry name" value="NAD(P)-bd_dom_sf"/>
</dbReference>
<gene>
    <name evidence="4" type="ORF">SAMN05444580_1241</name>
</gene>
<sequence>DETDAVAGLDAQGRAGRGEEGPHTGTNFEVGGGNHACRVYRSLRPPPATTEVSPLTCGDMSEIQDLAGRTALVTGASRGIGMAIAAEFLARGAKVAITARKPEPLEEAARALRAGREGAVVLPIAGNAGDADARAEAVTRTVAELGSLDILVNNTGINPVFGSLMEADLDAVRKIFDVNVVAALGFIQQAHKAWMGEHGGAVVNLASVAGLRSTGAIAAYGASKAALIRLTEELAWQLGPSIRVNAVAPGVVKTKFAEALVAGGEEQTAAMYPMKRLGTPEDVAGLVAFLVSDAAAWITGDTIRVDGGLLATGSL</sequence>
<dbReference type="SUPFAM" id="SSF51735">
    <property type="entry name" value="NAD(P)-binding Rossmann-fold domains"/>
    <property type="match status" value="1"/>
</dbReference>
<organism evidence="4 5">
    <name type="scientific">Rhodococcus tukisamuensis</name>
    <dbReference type="NCBI Taxonomy" id="168276"/>
    <lineage>
        <taxon>Bacteria</taxon>
        <taxon>Bacillati</taxon>
        <taxon>Actinomycetota</taxon>
        <taxon>Actinomycetes</taxon>
        <taxon>Mycobacteriales</taxon>
        <taxon>Nocardiaceae</taxon>
        <taxon>Rhodococcus</taxon>
    </lineage>
</organism>
<evidence type="ECO:0000256" key="3">
    <source>
        <dbReference type="SAM" id="MobiDB-lite"/>
    </source>
</evidence>
<name>A0A1G7EFM7_9NOCA</name>
<protein>
    <submittedName>
        <fullName evidence="4">NAD(P)-dependent dehydrogenase, short-chain alcohol dehydrogenase family</fullName>
    </submittedName>
</protein>
<dbReference type="PANTHER" id="PTHR43943:SF2">
    <property type="entry name" value="DEHYDROGENASE_REDUCTASE 4"/>
    <property type="match status" value="1"/>
</dbReference>
<dbReference type="GO" id="GO:0016491">
    <property type="term" value="F:oxidoreductase activity"/>
    <property type="evidence" value="ECO:0007669"/>
    <property type="project" value="UniProtKB-KW"/>
</dbReference>
<dbReference type="PRINTS" id="PR00081">
    <property type="entry name" value="GDHRDH"/>
</dbReference>
<comment type="similarity">
    <text evidence="1">Belongs to the short-chain dehydrogenases/reductases (SDR) family.</text>
</comment>
<dbReference type="Proteomes" id="UP000199417">
    <property type="component" value="Unassembled WGS sequence"/>
</dbReference>
<dbReference type="Pfam" id="PF13561">
    <property type="entry name" value="adh_short_C2"/>
    <property type="match status" value="1"/>
</dbReference>
<evidence type="ECO:0000256" key="2">
    <source>
        <dbReference type="ARBA" id="ARBA00023002"/>
    </source>
</evidence>
<dbReference type="AlphaFoldDB" id="A0A1G7EFM7"/>
<dbReference type="InterPro" id="IPR002347">
    <property type="entry name" value="SDR_fam"/>
</dbReference>
<feature type="region of interest" description="Disordered" evidence="3">
    <location>
        <begin position="1"/>
        <end position="27"/>
    </location>
</feature>
<feature type="non-terminal residue" evidence="4">
    <location>
        <position position="1"/>
    </location>
</feature>
<dbReference type="FunFam" id="3.40.50.720:FF:000084">
    <property type="entry name" value="Short-chain dehydrogenase reductase"/>
    <property type="match status" value="1"/>
</dbReference>
<evidence type="ECO:0000313" key="4">
    <source>
        <dbReference type="EMBL" id="SDE62422.1"/>
    </source>
</evidence>
<keyword evidence="2" id="KW-0560">Oxidoreductase</keyword>
<accession>A0A1G7EFM7</accession>
<dbReference type="PANTHER" id="PTHR43943">
    <property type="entry name" value="DEHYDROGENASE/REDUCTASE (SDR FAMILY) MEMBER 4"/>
    <property type="match status" value="1"/>
</dbReference>
<evidence type="ECO:0000256" key="1">
    <source>
        <dbReference type="ARBA" id="ARBA00006484"/>
    </source>
</evidence>
<evidence type="ECO:0000313" key="5">
    <source>
        <dbReference type="Proteomes" id="UP000199417"/>
    </source>
</evidence>
<dbReference type="PROSITE" id="PS00061">
    <property type="entry name" value="ADH_SHORT"/>
    <property type="match status" value="1"/>
</dbReference>
<dbReference type="CDD" id="cd05233">
    <property type="entry name" value="SDR_c"/>
    <property type="match status" value="1"/>
</dbReference>